<dbReference type="RefSeq" id="XP_014679705.1">
    <property type="nucleotide sequence ID" value="XM_014824219.1"/>
</dbReference>
<accession>A0ABM1F5I4</accession>
<evidence type="ECO:0000313" key="2">
    <source>
        <dbReference type="Proteomes" id="UP000695022"/>
    </source>
</evidence>
<name>A0ABM1F5I4_PRICU</name>
<sequence length="307" mass="33808">MESNITAAKSTQTNCELKSESCTCSTTTGGQVPDTSNMITVTVLPTTGGQFQLSLHQSENVEGLRRTVAKKLKAASLKALHISHDASTAHTDAEWSLVAEDDADVAAIVEKYLPQINSHSLLRNLLLNQEQNLGRATRGRRWNPEVVKACLSLWASNPRTYKKLSSLGMLVTMPSGRLLCYYKNSVHQKPGLNNDMLLWMYEEAKSKQVPPHGMTGGIVFDEMSIQSDLQIIYSEGQVKIIGLVDMGAECSAMQVLKQGKASAQLGTHVLLFMFQGDSGFRFPFMHVPTTEATAPDIYVLFWKAVRD</sequence>
<keyword evidence="2" id="KW-1185">Reference proteome</keyword>
<evidence type="ECO:0000259" key="1">
    <source>
        <dbReference type="Pfam" id="PF21787"/>
    </source>
</evidence>
<proteinExistence type="predicted"/>
<evidence type="ECO:0000313" key="3">
    <source>
        <dbReference type="RefSeq" id="XP_014679705.1"/>
    </source>
</evidence>
<organism evidence="2 3">
    <name type="scientific">Priapulus caudatus</name>
    <name type="common">Priapulid worm</name>
    <dbReference type="NCBI Taxonomy" id="37621"/>
    <lineage>
        <taxon>Eukaryota</taxon>
        <taxon>Metazoa</taxon>
        <taxon>Ecdysozoa</taxon>
        <taxon>Scalidophora</taxon>
        <taxon>Priapulida</taxon>
        <taxon>Priapulimorpha</taxon>
        <taxon>Priapulimorphida</taxon>
        <taxon>Priapulidae</taxon>
        <taxon>Priapulus</taxon>
    </lineage>
</organism>
<dbReference type="Proteomes" id="UP000695022">
    <property type="component" value="Unplaced"/>
</dbReference>
<dbReference type="Pfam" id="PF21787">
    <property type="entry name" value="TNP-like_RNaseH_N"/>
    <property type="match status" value="1"/>
</dbReference>
<reference evidence="3" key="1">
    <citation type="submission" date="2025-08" db="UniProtKB">
        <authorList>
            <consortium name="RefSeq"/>
        </authorList>
    </citation>
    <scope>IDENTIFICATION</scope>
</reference>
<dbReference type="GeneID" id="106819609"/>
<dbReference type="InterPro" id="IPR048365">
    <property type="entry name" value="TNP-like_RNaseH_N"/>
</dbReference>
<feature type="domain" description="Transposable element P transposase-like RNase H" evidence="1">
    <location>
        <begin position="189"/>
        <end position="294"/>
    </location>
</feature>
<protein>
    <submittedName>
        <fullName evidence="3">Uncharacterized protein LOC106819609</fullName>
    </submittedName>
</protein>
<gene>
    <name evidence="3" type="primary">LOC106819609</name>
</gene>